<dbReference type="AlphaFoldDB" id="A0A0U5CNW6"/>
<dbReference type="InterPro" id="IPR014094">
    <property type="entry name" value="LpoB"/>
</dbReference>
<dbReference type="Pfam" id="PF13036">
    <property type="entry name" value="LpoB"/>
    <property type="match status" value="1"/>
</dbReference>
<gene>
    <name evidence="1" type="ORF">PNK_0754</name>
</gene>
<protein>
    <submittedName>
        <fullName evidence="1">Putative secreted protein</fullName>
    </submittedName>
</protein>
<dbReference type="EMBL" id="LN879502">
    <property type="protein sequence ID" value="CUI16380.1"/>
    <property type="molecule type" value="Genomic_DNA"/>
</dbReference>
<dbReference type="InParanoid" id="A0A0U5CNW6"/>
<dbReference type="RefSeq" id="WP_059060392.1">
    <property type="nucleotide sequence ID" value="NZ_LN879502.1"/>
</dbReference>
<name>A0A0U5CNW6_9BACT</name>
<dbReference type="STRING" id="389348.PNK_0754"/>
<sequence length="203" mass="23516">MNKCLINLAFTCLVLCTTSCYSRHVRTAEDITPGNSCEKLDWRYGAADIRIQTTKLHKQLMDSWYAKTGYQWHTGKPRLIITEIDNCTDQYIPSDMIRDIIEGVAINDGRYTVVVGNRQDERELDYLMNKNILAAKYNNPSSLQPGQATAPQFLGKIRITKAMRSDRFYDYEDYRMTVTLYDIETQEAIDSAWDVLCKKVRRC</sequence>
<dbReference type="Proteomes" id="UP000069902">
    <property type="component" value="Chromosome cPNK"/>
</dbReference>
<evidence type="ECO:0000313" key="1">
    <source>
        <dbReference type="EMBL" id="CUI16380.1"/>
    </source>
</evidence>
<proteinExistence type="predicted"/>
<reference evidence="2" key="1">
    <citation type="submission" date="2015-09" db="EMBL/GenBank/DDBJ databases">
        <authorList>
            <person name="Bertelli C."/>
        </authorList>
    </citation>
    <scope>NUCLEOTIDE SEQUENCE [LARGE SCALE GENOMIC DNA]</scope>
    <source>
        <strain evidence="2">KNic</strain>
    </source>
</reference>
<evidence type="ECO:0000313" key="2">
    <source>
        <dbReference type="Proteomes" id="UP000069902"/>
    </source>
</evidence>
<accession>A0A0U5CNW6</accession>
<dbReference type="KEGG" id="pnl:PNK_0754"/>
<dbReference type="PATRIC" id="fig|389348.3.peg.823"/>
<dbReference type="Gene3D" id="3.40.50.10610">
    <property type="entry name" value="ABC-type transport auxiliary lipoprotein component"/>
    <property type="match status" value="1"/>
</dbReference>
<organism evidence="1 2">
    <name type="scientific">Candidatus Protochlamydia naegleriophila</name>
    <dbReference type="NCBI Taxonomy" id="389348"/>
    <lineage>
        <taxon>Bacteria</taxon>
        <taxon>Pseudomonadati</taxon>
        <taxon>Chlamydiota</taxon>
        <taxon>Chlamydiia</taxon>
        <taxon>Parachlamydiales</taxon>
        <taxon>Parachlamydiaceae</taxon>
        <taxon>Candidatus Protochlamydia</taxon>
    </lineage>
</organism>
<keyword evidence="2" id="KW-1185">Reference proteome</keyword>